<evidence type="ECO:0000256" key="1">
    <source>
        <dbReference type="ARBA" id="ARBA00004123"/>
    </source>
</evidence>
<dbReference type="GO" id="GO:0005634">
    <property type="term" value="C:nucleus"/>
    <property type="evidence" value="ECO:0007669"/>
    <property type="project" value="UniProtKB-SubCell"/>
</dbReference>
<dbReference type="Proteomes" id="UP001162156">
    <property type="component" value="Unassembled WGS sequence"/>
</dbReference>
<sequence length="1396" mass="158672">MEVELITELAKNKNAGIKSSNLHNGIPDDNITDNNMNKELSISNDIPNGICENVNTRKEIETSCDAVLQNNVPLKFDSVIDKVPNDITDYNTAIINDISEHINYESDDDIFQKKLIVKMRIFPNHLSTVIKKKSKYMAIFDSDSDIESEVITPHNKSFSEEGLNIKEQVIFTTNSKGKLIPETSDSNFTIQKSRLSTLCDPESSDEEVHQETSEKEHNFDDEVIKPKHYKKKCKPKKNEEENPKKRMVREMNVSLPYHKPKSYTLKEFLSRRPKLISASTPATRTPPSVAIKMSTEQLVVISKKLKEREKEVREFYKSESESEGDDEDKDYIPPEENKEESQDSAAPNNKITNIHSVVLVTAKINDNHDSGVNTQEITTQFKDHPEESSLNKLNLEEDIVVRDEITNQELDRIIVTEEDVANSESYMISNDCVNNLNVGDSLNNEKAETSKEILQSAEEEIKDSEIVEENSVSEIPDSVINTEGSCINYEFNLDDLEENSERSILEIETSKIVTEKRKLLELIKERLTNIKPKLNGSPDDVIDLETGVTKPNEVTRLMERFAQHTLKKHIHKNKINLSIISVESGEIHKETVAMNVEDEDDLFKSRGKTWGQKKVTKEKNEEEDSIYEGEKEECEANDDFLDDEEEEAEITDLSEDEEEGDCDIQESNQIEKKKSAFIDEEAEESEKDDEAIEADSEDEGVIEADTEAEDFPENNPMEDENSNSSSVTEKSEQQPAKKTLKRIVKGFVEDSDDDEEDFGLVCQTSNTSGNVKRNSCNTISQDDDDFLTPHQPQSSQTPVRQITQNKPEFEFFTPISYITGLQNLNNSAKSARGCSGLSPFQTTNEPSPLKENNWHHNLQKKLFTDADVTDSQLEEVAELCSGKFPDVQEIKEVNHVDEEELLNICSGTFPSTLETNGNETQLAELCSGTFPSTLEVGKANLSDDEPPSTQDLLNICSGTFTGVTQIECTKEPEAVPLCTTETYTFNTNNEMKSLDADQDMIISQLIDEEEMEKFKRKFDSPLLSNTQRRIVEEFEEVVGSGGVIDSDDEDEILEVKKKKQKRIMFSDDENSDEDENEKEIIDLHDDVDSEIEDDAASDVPVDNIGYDSEENEIELTEEKTGHRPKPSDFFENEAELSESEWGSADEDEKDLDTMEFEQGDAEKFDEKKMREVKLLQELLLEDGELHGTGRERQFKWKNIDSMDDENAERKYEDDVYLDEEESEEQWRKMRFKRETFLEEKQKKVQHSEGDLLSESQLLKTGHKVMLRSQSNSQGNTPVDKTKVTDRSPEIKQPFSLLNKRGSFLSRSDQVLQRLAEYNKVTSVALGSAKNSRHFLFQTVSLEETSISLNPIKKRKAMDGTPNAIKKLRLSSNLSPAASKKNPEKPYSAKTKLFGNQ</sequence>
<reference evidence="5" key="1">
    <citation type="journal article" date="2023" name="Insect Mol. Biol.">
        <title>Genome sequencing provides insights into the evolution of gene families encoding plant cell wall-degrading enzymes in longhorned beetles.</title>
        <authorList>
            <person name="Shin N.R."/>
            <person name="Okamura Y."/>
            <person name="Kirsch R."/>
            <person name="Pauchet Y."/>
        </authorList>
    </citation>
    <scope>NUCLEOTIDE SEQUENCE</scope>
    <source>
        <strain evidence="5">RBIC_L_NR</strain>
    </source>
</reference>
<keyword evidence="3" id="KW-0539">Nucleus</keyword>
<feature type="compositionally biased region" description="Acidic residues" evidence="4">
    <location>
        <begin position="678"/>
        <end position="721"/>
    </location>
</feature>
<feature type="compositionally biased region" description="Acidic residues" evidence="4">
    <location>
        <begin position="621"/>
        <end position="664"/>
    </location>
</feature>
<name>A0AAV8ZXU1_9CUCU</name>
<evidence type="ECO:0000256" key="4">
    <source>
        <dbReference type="SAM" id="MobiDB-lite"/>
    </source>
</evidence>
<feature type="region of interest" description="Disordered" evidence="4">
    <location>
        <begin position="1090"/>
        <end position="1166"/>
    </location>
</feature>
<feature type="compositionally biased region" description="Acidic residues" evidence="4">
    <location>
        <begin position="1130"/>
        <end position="1159"/>
    </location>
</feature>
<dbReference type="EMBL" id="JANEYF010000104">
    <property type="protein sequence ID" value="KAJ8972250.1"/>
    <property type="molecule type" value="Genomic_DNA"/>
</dbReference>
<dbReference type="PANTHER" id="PTHR14396:SF10">
    <property type="entry name" value="CLASPIN"/>
    <property type="match status" value="1"/>
</dbReference>
<feature type="compositionally biased region" description="Basic and acidic residues" evidence="4">
    <location>
        <begin position="330"/>
        <end position="341"/>
    </location>
</feature>
<dbReference type="InterPro" id="IPR024146">
    <property type="entry name" value="Claspin"/>
</dbReference>
<evidence type="ECO:0000256" key="3">
    <source>
        <dbReference type="ARBA" id="ARBA00023242"/>
    </source>
</evidence>
<evidence type="ECO:0000313" key="5">
    <source>
        <dbReference type="EMBL" id="KAJ8972250.1"/>
    </source>
</evidence>
<organism evidence="5 6">
    <name type="scientific">Rhamnusium bicolor</name>
    <dbReference type="NCBI Taxonomy" id="1586634"/>
    <lineage>
        <taxon>Eukaryota</taxon>
        <taxon>Metazoa</taxon>
        <taxon>Ecdysozoa</taxon>
        <taxon>Arthropoda</taxon>
        <taxon>Hexapoda</taxon>
        <taxon>Insecta</taxon>
        <taxon>Pterygota</taxon>
        <taxon>Neoptera</taxon>
        <taxon>Endopterygota</taxon>
        <taxon>Coleoptera</taxon>
        <taxon>Polyphaga</taxon>
        <taxon>Cucujiformia</taxon>
        <taxon>Chrysomeloidea</taxon>
        <taxon>Cerambycidae</taxon>
        <taxon>Lepturinae</taxon>
        <taxon>Rhagiini</taxon>
        <taxon>Rhamnusium</taxon>
    </lineage>
</organism>
<evidence type="ECO:0000313" key="6">
    <source>
        <dbReference type="Proteomes" id="UP001162156"/>
    </source>
</evidence>
<feature type="region of interest" description="Disordered" evidence="4">
    <location>
        <begin position="197"/>
        <end position="221"/>
    </location>
</feature>
<dbReference type="PANTHER" id="PTHR14396">
    <property type="entry name" value="CLASPIN"/>
    <property type="match status" value="1"/>
</dbReference>
<evidence type="ECO:0000256" key="2">
    <source>
        <dbReference type="ARBA" id="ARBA00022553"/>
    </source>
</evidence>
<comment type="caution">
    <text evidence="5">The sequence shown here is derived from an EMBL/GenBank/DDBJ whole genome shotgun (WGS) entry which is preliminary data.</text>
</comment>
<keyword evidence="2" id="KW-0597">Phosphoprotein</keyword>
<proteinExistence type="predicted"/>
<feature type="region of interest" description="Disordered" evidence="4">
    <location>
        <begin position="610"/>
        <end position="741"/>
    </location>
</feature>
<dbReference type="GO" id="GO:0010997">
    <property type="term" value="F:anaphase-promoting complex binding"/>
    <property type="evidence" value="ECO:0007669"/>
    <property type="project" value="TreeGrafter"/>
</dbReference>
<feature type="region of interest" description="Disordered" evidence="4">
    <location>
        <begin position="1367"/>
        <end position="1396"/>
    </location>
</feature>
<keyword evidence="6" id="KW-1185">Reference proteome</keyword>
<protein>
    <recommendedName>
        <fullName evidence="7">Claspin</fullName>
    </recommendedName>
</protein>
<comment type="subcellular location">
    <subcellularLocation>
        <location evidence="1">Nucleus</location>
    </subcellularLocation>
</comment>
<feature type="region of interest" description="Disordered" evidence="4">
    <location>
        <begin position="314"/>
        <end position="350"/>
    </location>
</feature>
<evidence type="ECO:0008006" key="7">
    <source>
        <dbReference type="Google" id="ProtNLM"/>
    </source>
</evidence>
<dbReference type="GO" id="GO:0007095">
    <property type="term" value="P:mitotic G2 DNA damage checkpoint signaling"/>
    <property type="evidence" value="ECO:0007669"/>
    <property type="project" value="TreeGrafter"/>
</dbReference>
<feature type="compositionally biased region" description="Basic and acidic residues" evidence="4">
    <location>
        <begin position="1116"/>
        <end position="1128"/>
    </location>
</feature>
<feature type="compositionally biased region" description="Polar residues" evidence="4">
    <location>
        <begin position="722"/>
        <end position="736"/>
    </location>
</feature>
<accession>A0AAV8ZXU1</accession>
<gene>
    <name evidence="5" type="ORF">NQ314_000268</name>
</gene>
<dbReference type="GO" id="GO:0033314">
    <property type="term" value="P:mitotic DNA replication checkpoint signaling"/>
    <property type="evidence" value="ECO:0007669"/>
    <property type="project" value="TreeGrafter"/>
</dbReference>
<feature type="compositionally biased region" description="Basic and acidic residues" evidence="4">
    <location>
        <begin position="206"/>
        <end position="221"/>
    </location>
</feature>